<dbReference type="InterPro" id="IPR013761">
    <property type="entry name" value="SAM/pointed_sf"/>
</dbReference>
<evidence type="ECO:0000313" key="3">
    <source>
        <dbReference type="RefSeq" id="XP_053536924.1"/>
    </source>
</evidence>
<organism evidence="2 3">
    <name type="scientific">Ictalurus punctatus</name>
    <name type="common">Channel catfish</name>
    <name type="synonym">Silurus punctatus</name>
    <dbReference type="NCBI Taxonomy" id="7998"/>
    <lineage>
        <taxon>Eukaryota</taxon>
        <taxon>Metazoa</taxon>
        <taxon>Chordata</taxon>
        <taxon>Craniata</taxon>
        <taxon>Vertebrata</taxon>
        <taxon>Euteleostomi</taxon>
        <taxon>Actinopterygii</taxon>
        <taxon>Neopterygii</taxon>
        <taxon>Teleostei</taxon>
        <taxon>Ostariophysi</taxon>
        <taxon>Siluriformes</taxon>
        <taxon>Ictaluridae</taxon>
        <taxon>Ictalurus</taxon>
    </lineage>
</organism>
<dbReference type="PROSITE" id="PS50105">
    <property type="entry name" value="SAM_DOMAIN"/>
    <property type="match status" value="1"/>
</dbReference>
<dbReference type="OrthoDB" id="2337140at2759"/>
<dbReference type="Gene3D" id="1.10.150.50">
    <property type="entry name" value="Transcription Factor, Ets-1"/>
    <property type="match status" value="1"/>
</dbReference>
<protein>
    <submittedName>
        <fullName evidence="3 4">Transcription factor CP2-like protein 1 isoform X1</fullName>
    </submittedName>
</protein>
<dbReference type="SUPFAM" id="SSF47769">
    <property type="entry name" value="SAM/Pointed domain"/>
    <property type="match status" value="1"/>
</dbReference>
<dbReference type="RefSeq" id="XP_053536928.1">
    <property type="nucleotide sequence ID" value="XM_053680953.1"/>
</dbReference>
<dbReference type="PANTHER" id="PTHR16155">
    <property type="entry name" value="DED DOMAIN-CONTAINING PROTEIN"/>
    <property type="match status" value="1"/>
</dbReference>
<evidence type="ECO:0000313" key="4">
    <source>
        <dbReference type="RefSeq" id="XP_053536925.1"/>
    </source>
</evidence>
<sequence length="1548" mass="177286">MAETRAVEEVHVNLRSHFQVSILPNNRREISHSTELPAEIKDWDKEHVRDWILTLTDVDNENAKILYEQDINGPSLLLLETSDIKDIGIKLGPAKLIIHHRDELKAHQLKNSGRLPCTSCKPYPFNRFHAAYRYKENSILDVIETGALNLIEPCHEYKAFINFQNVTTEEKLKKFTDEVIRFACACMNSRTNGTIHFGVGDLQKFSHGQILGASVEDKEAFAKKLAEVIKVRFEHKHTDVAKKCIKPPRFVEVLKADMTFSGKYVIEVDVEPSYLVCKDSFFHIYNLDSRKAKRSKITTDEKDSGKVFYIRDNSSSRNLLSQTSSLKSLEEYNKHVESMAHLSMVRLEAEEKHLTVVKSSVQGSKLCEMLTGGSQSLDKSHFEQYVLVINKSHPVQRESLAFLLDMNLTAVLDFDPESSETGLNKLFDERNINVHLPMQYKITEPVEDIVNKLKLTRATSWVFCNGSVNGEPSSDVDNWLTEKGSSIHDVVSFLCRKDVLPHKRFLIIFILLSDVTDKHDPLLETFSMFLQELRGIDQILCICEHERAFNYWKDLTEARYSINIHRRCIYEPSFAEINGTVLSLWSENRKSSRFLPGAGGKVLLTKKIEGSWDTLNVLCVNQCEGGNEDKLQLEETFYKGGKVSWWNFYFSEQAGSTSFIKRDKFKYITDTIIPGMCSLKQACVRLNIFHIPGCGGTTLAMHVLWTLKEKFRCAILKNKDVDYEDVAKQVVNLLTYETMEQQSRLSVLLLIDDFEDSDAVSNLQQHIEKECQKKNVSATSPQVILLNCMRDDSWEQTEATDDTVFIGNKLSETEKILFEKKLEEIEKIYQKNAETFYGFMILKKDFSPEYIQGVVKNTLKGFNFKNKNAQLIAVLVLLNCYCKSAKMSVSICEEFLGLPTRPDATSCKVEDGFGKFSTLVTRCTAESSVEFQAMRVIHSSMAEHCLKELTTTFNVSQAQITDFLLSTDVFYSCIQGKEKLMQDIRTMLVRRHYSAECVAADVQFSPLIQAIAKETVGCEENVLLNAAKRFKKDAVISQLLSRYHYLKKKDFREARVWAKKAKDLQGNNSYICDTSAQVIKHELQDALSNDKNDEIKPDKLKEYLQMAESATEAFRETQEIARKEVLSRSQTKKDFSPYNTAGHLGELQVAVMVIKILEKIPVFSLDKLRHDILSQVLSGKIKLQDVEEKDPLRQKNASYYHFLKEFPDLLYNLKDNMKKHFDFLDKYFVNLSLFYSQKESREFWTREKTFTYFQKYVSLFCSSGTKELMRNKTLNTMLKIEKTRQWLEKNKADSYSGLLEFLSKENCNELPGSTTRKIEQVINHYKFILSPTTSPQNDRHFKDKVNFIYANIVLSKISSESRFFMSYMDLLELVNETLDCHAPFSDSLALHFIAVMMLWPETISILSGDNLSDRLGSYVSQMRNSFSNEMKPVCNGKRAVVHFYLGKRTGYDRLITQKDIDTCVGSHKTGQLQNGKIWGNKIVQSMLRRVTGSVSKNAIMADTSNPNVKVAVSPLFKSQLCGVWGDRVSFFVGFSMNGPVALDIQPES</sequence>
<dbReference type="GeneID" id="108266532"/>
<dbReference type="GO" id="GO:0005737">
    <property type="term" value="C:cytoplasm"/>
    <property type="evidence" value="ECO:0007669"/>
    <property type="project" value="TreeGrafter"/>
</dbReference>
<dbReference type="PANTHER" id="PTHR16155:SF20">
    <property type="entry name" value="STERILE ALPHA MOTIF DOMAIN-CONTAINING PROTEIN 9-LIKE"/>
    <property type="match status" value="1"/>
</dbReference>
<dbReference type="GeneTree" id="ENSGT00390000013973"/>
<reference evidence="3 4" key="2">
    <citation type="submission" date="2025-04" db="UniProtKB">
        <authorList>
            <consortium name="RefSeq"/>
        </authorList>
    </citation>
    <scope>IDENTIFICATION</scope>
    <source>
        <tissue evidence="3 4">Blood</tissue>
    </source>
</reference>
<dbReference type="RefSeq" id="XP_053536924.1">
    <property type="nucleotide sequence ID" value="XM_053680949.1"/>
</dbReference>
<evidence type="ECO:0000313" key="6">
    <source>
        <dbReference type="RefSeq" id="XP_053536927.1"/>
    </source>
</evidence>
<dbReference type="Proteomes" id="UP000221080">
    <property type="component" value="Chromosome 6"/>
</dbReference>
<keyword evidence="2" id="KW-1185">Reference proteome</keyword>
<name>A0A9F7TH04_ICTPU</name>
<dbReference type="RefSeq" id="XP_053536925.1">
    <property type="nucleotide sequence ID" value="XM_053680950.1"/>
</dbReference>
<evidence type="ECO:0000313" key="5">
    <source>
        <dbReference type="RefSeq" id="XP_053536926.1"/>
    </source>
</evidence>
<proteinExistence type="predicted"/>
<evidence type="ECO:0000259" key="1">
    <source>
        <dbReference type="PROSITE" id="PS50105"/>
    </source>
</evidence>
<dbReference type="CTD" id="29842"/>
<dbReference type="RefSeq" id="XP_053536926.1">
    <property type="nucleotide sequence ID" value="XM_053680951.1"/>
</dbReference>
<dbReference type="RefSeq" id="XP_053536927.1">
    <property type="nucleotide sequence ID" value="XM_053680952.1"/>
</dbReference>
<accession>A0A9F7TH04</accession>
<evidence type="ECO:0000313" key="2">
    <source>
        <dbReference type="Proteomes" id="UP000221080"/>
    </source>
</evidence>
<reference evidence="2" key="1">
    <citation type="journal article" date="2016" name="Nat. Commun.">
        <title>The channel catfish genome sequence provides insights into the evolution of scale formation in teleosts.</title>
        <authorList>
            <person name="Liu Z."/>
            <person name="Liu S."/>
            <person name="Yao J."/>
            <person name="Bao L."/>
            <person name="Zhang J."/>
            <person name="Li Y."/>
            <person name="Jiang C."/>
            <person name="Sun L."/>
            <person name="Wang R."/>
            <person name="Zhang Y."/>
            <person name="Zhou T."/>
            <person name="Zeng Q."/>
            <person name="Fu Q."/>
            <person name="Gao S."/>
            <person name="Li N."/>
            <person name="Koren S."/>
            <person name="Jiang Y."/>
            <person name="Zimin A."/>
            <person name="Xu P."/>
            <person name="Phillippy A.M."/>
            <person name="Geng X."/>
            <person name="Song L."/>
            <person name="Sun F."/>
            <person name="Li C."/>
            <person name="Wang X."/>
            <person name="Chen A."/>
            <person name="Jin Y."/>
            <person name="Yuan Z."/>
            <person name="Yang Y."/>
            <person name="Tan S."/>
            <person name="Peatman E."/>
            <person name="Lu J."/>
            <person name="Qin Z."/>
            <person name="Dunham R."/>
            <person name="Li Z."/>
            <person name="Sonstegard T."/>
            <person name="Feng J."/>
            <person name="Danzmann R.G."/>
            <person name="Schroeder S."/>
            <person name="Scheffler B."/>
            <person name="Duke M.V."/>
            <person name="Ballard L."/>
            <person name="Kucuktas H."/>
            <person name="Kaltenboeck L."/>
            <person name="Liu H."/>
            <person name="Armbruster J."/>
            <person name="Xie Y."/>
            <person name="Kirby M.L."/>
            <person name="Tian Y."/>
            <person name="Flanagan M.E."/>
            <person name="Mu W."/>
            <person name="Waldbieser G.C."/>
        </authorList>
    </citation>
    <scope>NUCLEOTIDE SEQUENCE [LARGE SCALE GENOMIC DNA]</scope>
    <source>
        <strain evidence="2">SDA103</strain>
    </source>
</reference>
<dbReference type="InterPro" id="IPR001660">
    <property type="entry name" value="SAM"/>
</dbReference>
<feature type="domain" description="SAM" evidence="1">
    <location>
        <begin position="43"/>
        <end position="89"/>
    </location>
</feature>
<gene>
    <name evidence="3 4 5 6 7" type="primary">tfcp2l1</name>
</gene>
<evidence type="ECO:0000313" key="7">
    <source>
        <dbReference type="RefSeq" id="XP_053536928.1"/>
    </source>
</evidence>